<feature type="region of interest" description="Disordered" evidence="1">
    <location>
        <begin position="273"/>
        <end position="312"/>
    </location>
</feature>
<protein>
    <submittedName>
        <fullName evidence="4">Uncharacterized protein</fullName>
    </submittedName>
</protein>
<feature type="compositionally biased region" description="Basic and acidic residues" evidence="1">
    <location>
        <begin position="276"/>
        <end position="290"/>
    </location>
</feature>
<dbReference type="AlphaFoldDB" id="A0AAD7TGN8"/>
<keyword evidence="2" id="KW-1133">Transmembrane helix</keyword>
<keyword evidence="3" id="KW-0732">Signal</keyword>
<feature type="chain" id="PRO_5042275498" evidence="3">
    <location>
        <begin position="27"/>
        <end position="382"/>
    </location>
</feature>
<feature type="signal peptide" evidence="3">
    <location>
        <begin position="1"/>
        <end position="26"/>
    </location>
</feature>
<feature type="transmembrane region" description="Helical" evidence="2">
    <location>
        <begin position="148"/>
        <end position="173"/>
    </location>
</feature>
<feature type="compositionally biased region" description="Polar residues" evidence="1">
    <location>
        <begin position="29"/>
        <end position="41"/>
    </location>
</feature>
<dbReference type="EMBL" id="JAPEVG010001143">
    <property type="protein sequence ID" value="KAJ8453840.1"/>
    <property type="molecule type" value="Genomic_DNA"/>
</dbReference>
<evidence type="ECO:0000313" key="5">
    <source>
        <dbReference type="Proteomes" id="UP001215151"/>
    </source>
</evidence>
<gene>
    <name evidence="4" type="ORF">ONZ51_g13374</name>
</gene>
<reference evidence="4" key="1">
    <citation type="submission" date="2022-11" db="EMBL/GenBank/DDBJ databases">
        <title>Genome Sequence of Cubamyces cubensis.</title>
        <authorList>
            <person name="Buettner E."/>
        </authorList>
    </citation>
    <scope>NUCLEOTIDE SEQUENCE</scope>
    <source>
        <strain evidence="4">MPL-01</strain>
    </source>
</reference>
<evidence type="ECO:0000256" key="2">
    <source>
        <dbReference type="SAM" id="Phobius"/>
    </source>
</evidence>
<name>A0AAD7TGN8_9APHY</name>
<comment type="caution">
    <text evidence="4">The sequence shown here is derived from an EMBL/GenBank/DDBJ whole genome shotgun (WGS) entry which is preliminary data.</text>
</comment>
<proteinExistence type="predicted"/>
<keyword evidence="5" id="KW-1185">Reference proteome</keyword>
<keyword evidence="2" id="KW-0812">Transmembrane</keyword>
<evidence type="ECO:0000256" key="1">
    <source>
        <dbReference type="SAM" id="MobiDB-lite"/>
    </source>
</evidence>
<organism evidence="4 5">
    <name type="scientific">Trametes cubensis</name>
    <dbReference type="NCBI Taxonomy" id="1111947"/>
    <lineage>
        <taxon>Eukaryota</taxon>
        <taxon>Fungi</taxon>
        <taxon>Dikarya</taxon>
        <taxon>Basidiomycota</taxon>
        <taxon>Agaricomycotina</taxon>
        <taxon>Agaricomycetes</taxon>
        <taxon>Polyporales</taxon>
        <taxon>Polyporaceae</taxon>
        <taxon>Trametes</taxon>
    </lineage>
</organism>
<evidence type="ECO:0000313" key="4">
    <source>
        <dbReference type="EMBL" id="KAJ8453840.1"/>
    </source>
</evidence>
<accession>A0AAD7TGN8</accession>
<sequence length="382" mass="40240">MQLKSPSSKLLVDVVVALLAPAGVTAQHATRISSHSPSLPTRDTHGRASPGEEIPISTSFYCPPITFIPDPFINKTFSVTGSCTTFVETTIENTSDPSSALTVASPASSTSQVAVTSTPSGTVSEAVIAPPPSSSSAPIGPSVSSGRLMIGTALGGGAAGIMLVALVGVWWWYRRKDRRNRSGARRDRYREATPSHLPSPSTTRMNNLRPGGGQADQVGDDGLPGAGPSMLQDVEKMHPTARSIGYEPQPDLREGSDHGAAALAVGVTSFEQVGEGNEHRTDIPRNRHATEYSPDQFGRLDPGSGGSPERPVFGTRRVRREVDAGSVHLPTGRESPADSEWDGTLSTITLPPAYDELPARSESAEVGQAVATVHRGVEECTY</sequence>
<feature type="compositionally biased region" description="Polar residues" evidence="1">
    <location>
        <begin position="196"/>
        <end position="206"/>
    </location>
</feature>
<keyword evidence="2" id="KW-0472">Membrane</keyword>
<feature type="region of interest" description="Disordered" evidence="1">
    <location>
        <begin position="29"/>
        <end position="55"/>
    </location>
</feature>
<feature type="compositionally biased region" description="Basic and acidic residues" evidence="1">
    <location>
        <begin position="184"/>
        <end position="193"/>
    </location>
</feature>
<feature type="region of interest" description="Disordered" evidence="1">
    <location>
        <begin position="181"/>
        <end position="231"/>
    </location>
</feature>
<evidence type="ECO:0000256" key="3">
    <source>
        <dbReference type="SAM" id="SignalP"/>
    </source>
</evidence>
<dbReference type="Proteomes" id="UP001215151">
    <property type="component" value="Unassembled WGS sequence"/>
</dbReference>